<dbReference type="AlphaFoldDB" id="A0AA42BQB9"/>
<gene>
    <name evidence="2" type="ORF">NK662_14390</name>
</gene>
<sequence>MAWWNRRKNKPAEVEETRDFSLADLLQANADVSTITAEQAMSIPALNAAVNLISNTVASLPVRLYRREGQKISAVDDDPRVELLNGTTGDLLDGFQMKKAFVDDHLVHGAGYLYINKVRNGVKSLHYVSNPQVGVVLVDPNPIFKKMEFFVYGSIYQDFQFVKMTRKTKNGITGIGVVAEANKMLSVAYNTLLFEDMLVRTGGNKKGFLKSASKLTQEALDNLKAAFKRLYSNNTDNIVVLNSGLDFQESTNSAVEMQINQNKITNAEEIAKLLHIPVELLNGKATGGNEMLYDSFIKLAILPIIKAFETALNKDLLLEKEKGSFYFAFDMNELLKADVLKRFQAYEIAIRNSIFDVDEIRAKENYAPRGLKFIKLGLQDVLFNPETQEIYTPNTNQVAKMGKAIETMQPEGTDPLPAPEGGDDNANRDSGEQSGIA</sequence>
<accession>A0AA42BQB9</accession>
<organism evidence="2 3">
    <name type="scientific">Ectobacillus ponti</name>
    <dbReference type="NCBI Taxonomy" id="2961894"/>
    <lineage>
        <taxon>Bacteria</taxon>
        <taxon>Bacillati</taxon>
        <taxon>Bacillota</taxon>
        <taxon>Bacilli</taxon>
        <taxon>Bacillales</taxon>
        <taxon>Bacillaceae</taxon>
        <taxon>Ectobacillus</taxon>
    </lineage>
</organism>
<dbReference type="Proteomes" id="UP001156102">
    <property type="component" value="Unassembled WGS sequence"/>
</dbReference>
<dbReference type="EMBL" id="JANCLT010000007">
    <property type="protein sequence ID" value="MCP8969717.1"/>
    <property type="molecule type" value="Genomic_DNA"/>
</dbReference>
<keyword evidence="3" id="KW-1185">Reference proteome</keyword>
<protein>
    <submittedName>
        <fullName evidence="2">Phage portal protein</fullName>
    </submittedName>
</protein>
<dbReference type="Gene3D" id="1.20.1270.210">
    <property type="match status" value="1"/>
</dbReference>
<dbReference type="InterPro" id="IPR006944">
    <property type="entry name" value="Phage/GTA_portal"/>
</dbReference>
<evidence type="ECO:0000313" key="2">
    <source>
        <dbReference type="EMBL" id="MCP8969717.1"/>
    </source>
</evidence>
<dbReference type="RefSeq" id="WP_254759638.1">
    <property type="nucleotide sequence ID" value="NZ_JANCLT010000007.1"/>
</dbReference>
<name>A0AA42BQB9_9BACI</name>
<dbReference type="NCBIfam" id="TIGR01537">
    <property type="entry name" value="portal_HK97"/>
    <property type="match status" value="1"/>
</dbReference>
<comment type="caution">
    <text evidence="2">The sequence shown here is derived from an EMBL/GenBank/DDBJ whole genome shotgun (WGS) entry which is preliminary data.</text>
</comment>
<proteinExistence type="predicted"/>
<dbReference type="Pfam" id="PF04860">
    <property type="entry name" value="Phage_portal"/>
    <property type="match status" value="1"/>
</dbReference>
<evidence type="ECO:0000256" key="1">
    <source>
        <dbReference type="SAM" id="MobiDB-lite"/>
    </source>
</evidence>
<dbReference type="InterPro" id="IPR006427">
    <property type="entry name" value="Portal_HK97"/>
</dbReference>
<feature type="region of interest" description="Disordered" evidence="1">
    <location>
        <begin position="403"/>
        <end position="437"/>
    </location>
</feature>
<evidence type="ECO:0000313" key="3">
    <source>
        <dbReference type="Proteomes" id="UP001156102"/>
    </source>
</evidence>
<reference evidence="2" key="1">
    <citation type="submission" date="2022-07" db="EMBL/GenBank/DDBJ databases">
        <authorList>
            <person name="Li W.-J."/>
            <person name="Deng Q.-Q."/>
        </authorList>
    </citation>
    <scope>NUCLEOTIDE SEQUENCE</scope>
    <source>
        <strain evidence="2">SYSU M60031</strain>
    </source>
</reference>